<dbReference type="SMART" id="SM00953">
    <property type="entry name" value="RES"/>
    <property type="match status" value="1"/>
</dbReference>
<dbReference type="Pfam" id="PF08808">
    <property type="entry name" value="RES"/>
    <property type="match status" value="1"/>
</dbReference>
<dbReference type="RefSeq" id="WP_109868857.1">
    <property type="nucleotide sequence ID" value="NZ_QGNA01000001.1"/>
</dbReference>
<keyword evidence="3" id="KW-1185">Reference proteome</keyword>
<reference evidence="3" key="1">
    <citation type="submission" date="2018-05" db="EMBL/GenBank/DDBJ databases">
        <authorList>
            <person name="Du Z."/>
            <person name="Wang X."/>
        </authorList>
    </citation>
    <scope>NUCLEOTIDE SEQUENCE [LARGE SCALE GENOMIC DNA]</scope>
    <source>
        <strain evidence="3">CQN31</strain>
    </source>
</reference>
<organism evidence="2 3">
    <name type="scientific">Falsiroseomonas bella</name>
    <dbReference type="NCBI Taxonomy" id="2184016"/>
    <lineage>
        <taxon>Bacteria</taxon>
        <taxon>Pseudomonadati</taxon>
        <taxon>Pseudomonadota</taxon>
        <taxon>Alphaproteobacteria</taxon>
        <taxon>Acetobacterales</taxon>
        <taxon>Roseomonadaceae</taxon>
        <taxon>Falsiroseomonas</taxon>
    </lineage>
</organism>
<evidence type="ECO:0000259" key="1">
    <source>
        <dbReference type="SMART" id="SM00953"/>
    </source>
</evidence>
<name>A0A317FKW9_9PROT</name>
<evidence type="ECO:0000313" key="2">
    <source>
        <dbReference type="EMBL" id="PWS38236.1"/>
    </source>
</evidence>
<feature type="domain" description="RES" evidence="1">
    <location>
        <begin position="76"/>
        <end position="202"/>
    </location>
</feature>
<dbReference type="OrthoDB" id="9795903at2"/>
<evidence type="ECO:0000313" key="3">
    <source>
        <dbReference type="Proteomes" id="UP000245765"/>
    </source>
</evidence>
<dbReference type="AlphaFoldDB" id="A0A317FKW9"/>
<sequence>MSDTPRCAPPQPCHRLIPSRFPPVQAFDFCTSPEELEAVIELEGWTNDRLVAERLARLDRDEWVFGVPNASVVMAAFLHAAPAGTRFAGPELGAWYASAALRTAIAEVAHHLRREAVALGRAAMRRSYRAYRATLSGDDWRDLRIAAPPGVLDRHSHAAGQLLGEAARAAGEAGFVYPSLRHAGGVNIVAYRPRRIGAVTQAEHFDITAPRQGKVVARLLRGGYQ</sequence>
<comment type="caution">
    <text evidence="2">The sequence shown here is derived from an EMBL/GenBank/DDBJ whole genome shotgun (WGS) entry which is preliminary data.</text>
</comment>
<gene>
    <name evidence="2" type="ORF">DFH01_02765</name>
</gene>
<accession>A0A317FKW9</accession>
<dbReference type="Proteomes" id="UP000245765">
    <property type="component" value="Unassembled WGS sequence"/>
</dbReference>
<proteinExistence type="predicted"/>
<dbReference type="InterPro" id="IPR014914">
    <property type="entry name" value="RES_dom"/>
</dbReference>
<dbReference type="EMBL" id="QGNA01000001">
    <property type="protein sequence ID" value="PWS38236.1"/>
    <property type="molecule type" value="Genomic_DNA"/>
</dbReference>
<protein>
    <recommendedName>
        <fullName evidence="1">RES domain-containing protein</fullName>
    </recommendedName>
</protein>